<accession>A0A1G2QC76</accession>
<dbReference type="Pfam" id="PF04070">
    <property type="entry name" value="DUF378"/>
    <property type="match status" value="1"/>
</dbReference>
<dbReference type="PANTHER" id="PTHR37304">
    <property type="entry name" value="MEMBRANE PROTEIN-RELATED"/>
    <property type="match status" value="1"/>
</dbReference>
<dbReference type="Proteomes" id="UP000176494">
    <property type="component" value="Unassembled WGS sequence"/>
</dbReference>
<comment type="caution">
    <text evidence="2">The sequence shown here is derived from an EMBL/GenBank/DDBJ whole genome shotgun (WGS) entry which is preliminary data.</text>
</comment>
<reference evidence="2 3" key="1">
    <citation type="journal article" date="2016" name="Nat. Commun.">
        <title>Thousands of microbial genomes shed light on interconnected biogeochemical processes in an aquifer system.</title>
        <authorList>
            <person name="Anantharaman K."/>
            <person name="Brown C.T."/>
            <person name="Hug L.A."/>
            <person name="Sharon I."/>
            <person name="Castelle C.J."/>
            <person name="Probst A.J."/>
            <person name="Thomas B.C."/>
            <person name="Singh A."/>
            <person name="Wilkins M.J."/>
            <person name="Karaoz U."/>
            <person name="Brodie E.L."/>
            <person name="Williams K.H."/>
            <person name="Hubbard S.S."/>
            <person name="Banfield J.F."/>
        </authorList>
    </citation>
    <scope>NUCLEOTIDE SEQUENCE [LARGE SCALE GENOMIC DNA]</scope>
</reference>
<feature type="transmembrane region" description="Helical" evidence="1">
    <location>
        <begin position="7"/>
        <end position="26"/>
    </location>
</feature>
<dbReference type="AlphaFoldDB" id="A0A1G2QC76"/>
<evidence type="ECO:0008006" key="4">
    <source>
        <dbReference type="Google" id="ProtNLM"/>
    </source>
</evidence>
<evidence type="ECO:0000256" key="1">
    <source>
        <dbReference type="SAM" id="Phobius"/>
    </source>
</evidence>
<dbReference type="PANTHER" id="PTHR37304:SF1">
    <property type="entry name" value="MEMBRANE PROTEIN"/>
    <property type="match status" value="1"/>
</dbReference>
<proteinExistence type="predicted"/>
<dbReference type="InterPro" id="IPR007211">
    <property type="entry name" value="DUF378"/>
</dbReference>
<keyword evidence="1" id="KW-1133">Transmembrane helix</keyword>
<protein>
    <recommendedName>
        <fullName evidence="4">DUF378 domain-containing protein</fullName>
    </recommendedName>
</protein>
<organism evidence="2 3">
    <name type="scientific">Candidatus Vogelbacteria bacterium GWA1_51_14</name>
    <dbReference type="NCBI Taxonomy" id="1802435"/>
    <lineage>
        <taxon>Bacteria</taxon>
        <taxon>Candidatus Vogeliibacteriota</taxon>
    </lineage>
</organism>
<feature type="transmembrane region" description="Helical" evidence="1">
    <location>
        <begin position="38"/>
        <end position="56"/>
    </location>
</feature>
<dbReference type="STRING" id="1802435.A2114_02475"/>
<name>A0A1G2QC76_9BACT</name>
<evidence type="ECO:0000313" key="2">
    <source>
        <dbReference type="EMBL" id="OHA57719.1"/>
    </source>
</evidence>
<evidence type="ECO:0000313" key="3">
    <source>
        <dbReference type="Proteomes" id="UP000176494"/>
    </source>
</evidence>
<dbReference type="EMBL" id="MHTG01000007">
    <property type="protein sequence ID" value="OHA57719.1"/>
    <property type="molecule type" value="Genomic_DNA"/>
</dbReference>
<gene>
    <name evidence="2" type="ORF">A2114_02475</name>
</gene>
<keyword evidence="1" id="KW-0812">Transmembrane</keyword>
<keyword evidence="1" id="KW-0472">Membrane</keyword>
<sequence length="76" mass="8382">MKAVHIIAFALVIIGGLNWLLVAFGWNAVEFISFGSDFVAQAIYVLVGLSALYLLFTHKKSCRECMGRSSQAPMMQ</sequence>